<evidence type="ECO:0000256" key="7">
    <source>
        <dbReference type="ARBA" id="ARBA00022989"/>
    </source>
</evidence>
<dbReference type="Proteomes" id="UP000837801">
    <property type="component" value="Unassembled WGS sequence"/>
</dbReference>
<evidence type="ECO:0000256" key="8">
    <source>
        <dbReference type="ARBA" id="ARBA00023034"/>
    </source>
</evidence>
<comment type="caution">
    <text evidence="11">The sequence shown here is derived from an EMBL/GenBank/DDBJ whole genome shotgun (WGS) entry which is preliminary data.</text>
</comment>
<evidence type="ECO:0000256" key="3">
    <source>
        <dbReference type="ARBA" id="ARBA00009105"/>
    </source>
</evidence>
<dbReference type="InterPro" id="IPR029044">
    <property type="entry name" value="Nucleotide-diphossugar_trans"/>
</dbReference>
<dbReference type="GO" id="GO:0000026">
    <property type="term" value="F:alpha-1,2-mannosyltransferase activity"/>
    <property type="evidence" value="ECO:0007669"/>
    <property type="project" value="TreeGrafter"/>
</dbReference>
<dbReference type="PANTHER" id="PTHR31646">
    <property type="entry name" value="ALPHA-1,2-MANNOSYLTRANSFERASE MNN2"/>
    <property type="match status" value="1"/>
</dbReference>
<keyword evidence="6" id="KW-0735">Signal-anchor</keyword>
<comment type="subcellular location">
    <subcellularLocation>
        <location evidence="1">Golgi apparatus membrane</location>
        <topology evidence="1">Single-pass type II membrane protein</topology>
    </subcellularLocation>
</comment>
<keyword evidence="5" id="KW-0812">Transmembrane</keyword>
<proteinExistence type="inferred from homology"/>
<dbReference type="AlphaFoldDB" id="A0A9P0QK13"/>
<evidence type="ECO:0000256" key="5">
    <source>
        <dbReference type="ARBA" id="ARBA00022692"/>
    </source>
</evidence>
<evidence type="ECO:0000313" key="12">
    <source>
        <dbReference type="Proteomes" id="UP000837801"/>
    </source>
</evidence>
<protein>
    <submittedName>
        <fullName evidence="11">Alpha-1,2-mannosyltransferase Mnn5p</fullName>
    </submittedName>
</protein>
<dbReference type="EMBL" id="CAKXYY010000001">
    <property type="protein sequence ID" value="CAH2350080.1"/>
    <property type="molecule type" value="Genomic_DNA"/>
</dbReference>
<feature type="region of interest" description="Disordered" evidence="10">
    <location>
        <begin position="308"/>
        <end position="334"/>
    </location>
</feature>
<evidence type="ECO:0000256" key="6">
    <source>
        <dbReference type="ARBA" id="ARBA00022968"/>
    </source>
</evidence>
<sequence length="572" mass="65483">MMFTPRYQLRQVLVGITIAFLIVVAYFRNGSSASGVYSLSSSTSTIPRTFNGKLKLSPLHSFWNTTLGLMYEYEPKFDVTNPIHVVDHLESMGGVRTKEALLARSVISEKVIEELKKKHAGMLKNLPKSLPYVNGKNGIVFIGGGKFSWLTYVSLMGLRNTGSKLPVEVILPSYADYEEEVNFCTEILPRLNAVCVVIPEVMGPGALSLQSKKTKFQNYQFKSLALMVSSFQNVLLLDSDNIPLANPDSLFESSMFAQNGMVTWPDFWERTTSPVFYDVAGINVDESKRIRSEAYSVFQDTASKVSKNRDEGADFGDNKEKDIPYHDFSGTIPNPSTESGQFLINKKTHSETLLLSMYYNLYGPKLYYKLLSLGEPGEGDKDTFIAAAHVLNQKYYQVHTKVRSLGYWDKGDFNGVAMMHRDPIADYKDFQKFIRPNLNKYKPMDEQISILKTLDDKYFSANNKLPYYFMHCNFPKLDPLVLMGIDKLYDKGSNRLNYRMYSEFEYIFGTGEQTEYSDSGVKIDFELQQWRNIRFTLCEEKLYFRHFKDISYDNLCEFANNQVKWLSSTSKQ</sequence>
<evidence type="ECO:0000313" key="11">
    <source>
        <dbReference type="EMBL" id="CAH2350080.1"/>
    </source>
</evidence>
<keyword evidence="12" id="KW-1185">Reference proteome</keyword>
<dbReference type="OrthoDB" id="430354at2759"/>
<dbReference type="GO" id="GO:0000139">
    <property type="term" value="C:Golgi membrane"/>
    <property type="evidence" value="ECO:0007669"/>
    <property type="project" value="UniProtKB-SubCell"/>
</dbReference>
<dbReference type="PANTHER" id="PTHR31646:SF1">
    <property type="entry name" value="ALPHA-1,2-MANNOSYLTRANSFERASE MNN2"/>
    <property type="match status" value="1"/>
</dbReference>
<evidence type="ECO:0000256" key="1">
    <source>
        <dbReference type="ARBA" id="ARBA00004323"/>
    </source>
</evidence>
<dbReference type="GO" id="GO:0046354">
    <property type="term" value="P:mannan biosynthetic process"/>
    <property type="evidence" value="ECO:0007669"/>
    <property type="project" value="UniProtKB-ARBA"/>
</dbReference>
<accession>A0A9P0QK13</accession>
<keyword evidence="4" id="KW-0808">Transferase</keyword>
<keyword evidence="7" id="KW-1133">Transmembrane helix</keyword>
<evidence type="ECO:0000256" key="10">
    <source>
        <dbReference type="SAM" id="MobiDB-lite"/>
    </source>
</evidence>
<dbReference type="SUPFAM" id="SSF53448">
    <property type="entry name" value="Nucleotide-diphospho-sugar transferases"/>
    <property type="match status" value="1"/>
</dbReference>
<comment type="similarity">
    <text evidence="3">Belongs to the MNN1/MNT family.</text>
</comment>
<evidence type="ECO:0000256" key="4">
    <source>
        <dbReference type="ARBA" id="ARBA00022679"/>
    </source>
</evidence>
<dbReference type="Pfam" id="PF11051">
    <property type="entry name" value="Mannosyl_trans3"/>
    <property type="match status" value="1"/>
</dbReference>
<keyword evidence="9" id="KW-0472">Membrane</keyword>
<keyword evidence="8" id="KW-0333">Golgi apparatus</keyword>
<dbReference type="InterPro" id="IPR022751">
    <property type="entry name" value="Alpha_mannosyltransferase"/>
</dbReference>
<evidence type="ECO:0000256" key="9">
    <source>
        <dbReference type="ARBA" id="ARBA00023136"/>
    </source>
</evidence>
<feature type="compositionally biased region" description="Basic and acidic residues" evidence="10">
    <location>
        <begin position="308"/>
        <end position="325"/>
    </location>
</feature>
<comment type="pathway">
    <text evidence="2">Protein modification; protein glycosylation.</text>
</comment>
<gene>
    <name evidence="11" type="ORF">CLIB1423_01S01970</name>
</gene>
<organism evidence="11 12">
    <name type="scientific">[Candida] railenensis</name>
    <dbReference type="NCBI Taxonomy" id="45579"/>
    <lineage>
        <taxon>Eukaryota</taxon>
        <taxon>Fungi</taxon>
        <taxon>Dikarya</taxon>
        <taxon>Ascomycota</taxon>
        <taxon>Saccharomycotina</taxon>
        <taxon>Pichiomycetes</taxon>
        <taxon>Debaryomycetaceae</taxon>
        <taxon>Kurtzmaniella</taxon>
    </lineage>
</organism>
<reference evidence="11" key="1">
    <citation type="submission" date="2022-03" db="EMBL/GenBank/DDBJ databases">
        <authorList>
            <person name="Legras J.-L."/>
            <person name="Devillers H."/>
            <person name="Grondin C."/>
        </authorList>
    </citation>
    <scope>NUCLEOTIDE SEQUENCE</scope>
    <source>
        <strain evidence="11">CLIB 1423</strain>
    </source>
</reference>
<evidence type="ECO:0000256" key="2">
    <source>
        <dbReference type="ARBA" id="ARBA00004922"/>
    </source>
</evidence>
<name>A0A9P0QK13_9ASCO</name>